<dbReference type="CDD" id="cd03705">
    <property type="entry name" value="EF1_alpha_III"/>
    <property type="match status" value="1"/>
</dbReference>
<feature type="domain" description="Translation elongation factor EFTu-like" evidence="7">
    <location>
        <begin position="96"/>
        <end position="150"/>
    </location>
</feature>
<dbReference type="PRINTS" id="PR00315">
    <property type="entry name" value="ELONGATNFCT"/>
</dbReference>
<dbReference type="InterPro" id="IPR027417">
    <property type="entry name" value="P-loop_NTPase"/>
</dbReference>
<name>A0A210Q345_MIZYE</name>
<dbReference type="Proteomes" id="UP000242188">
    <property type="component" value="Unassembled WGS sequence"/>
</dbReference>
<dbReference type="InterPro" id="IPR050100">
    <property type="entry name" value="TRAFAC_GTPase_members"/>
</dbReference>
<evidence type="ECO:0000259" key="6">
    <source>
        <dbReference type="Pfam" id="PF00009"/>
    </source>
</evidence>
<evidence type="ECO:0000256" key="4">
    <source>
        <dbReference type="ARBA" id="ARBA00022917"/>
    </source>
</evidence>
<dbReference type="Gene3D" id="2.40.30.10">
    <property type="entry name" value="Translation factors"/>
    <property type="match status" value="2"/>
</dbReference>
<sequence>MKVLTKPQEIRICKQNKSKINIVVIGHVDSGKSTTAGHLIYKLGGIDQPTLERFEKETAETFYQEIKLELSNCIKKIGYDPQEVAFVPISAWTGTGTVSAGRVETEMIKPGTVVTFAPQNVTTEVNSLEMPHEQVPEAVPGDTVGFNVKDVSLIILDHPGTIKAGYSPVIDCHTAHIACKFVELLDKIDHRSGKSLEKNPTSVKADGSCIAKLVPLKPMCVESFSEYPPLGCLAVQDMRQTVDVGIIKEVVKKETVCKATRSAVTAASN</sequence>
<evidence type="ECO:0000313" key="9">
    <source>
        <dbReference type="EMBL" id="OWF43089.1"/>
    </source>
</evidence>
<keyword evidence="3 9" id="KW-0251">Elongation factor</keyword>
<keyword evidence="2" id="KW-0547">Nucleotide-binding</keyword>
<keyword evidence="4" id="KW-0648">Protein biosynthesis</keyword>
<evidence type="ECO:0000259" key="8">
    <source>
        <dbReference type="Pfam" id="PF22594"/>
    </source>
</evidence>
<dbReference type="OrthoDB" id="342024at2759"/>
<protein>
    <submittedName>
        <fullName evidence="9">Elongation factor 1-alpha</fullName>
    </submittedName>
</protein>
<evidence type="ECO:0000256" key="1">
    <source>
        <dbReference type="ARBA" id="ARBA00007249"/>
    </source>
</evidence>
<keyword evidence="5" id="KW-0342">GTP-binding</keyword>
<dbReference type="SUPFAM" id="SSF50465">
    <property type="entry name" value="EF-Tu/eEF-1alpha/eIF2-gamma C-terminal domain"/>
    <property type="match status" value="1"/>
</dbReference>
<dbReference type="GO" id="GO:0003746">
    <property type="term" value="F:translation elongation factor activity"/>
    <property type="evidence" value="ECO:0007669"/>
    <property type="project" value="UniProtKB-KW"/>
</dbReference>
<dbReference type="PANTHER" id="PTHR23115">
    <property type="entry name" value="TRANSLATION FACTOR"/>
    <property type="match status" value="1"/>
</dbReference>
<dbReference type="SUPFAM" id="SSF50447">
    <property type="entry name" value="Translation proteins"/>
    <property type="match status" value="1"/>
</dbReference>
<dbReference type="Gene3D" id="3.40.50.300">
    <property type="entry name" value="P-loop containing nucleotide triphosphate hydrolases"/>
    <property type="match status" value="1"/>
</dbReference>
<dbReference type="InterPro" id="IPR054696">
    <property type="entry name" value="GTP-eEF1A_C"/>
</dbReference>
<evidence type="ECO:0000256" key="3">
    <source>
        <dbReference type="ARBA" id="ARBA00022768"/>
    </source>
</evidence>
<accession>A0A210Q345</accession>
<comment type="caution">
    <text evidence="9">The sequence shown here is derived from an EMBL/GenBank/DDBJ whole genome shotgun (WGS) entry which is preliminary data.</text>
</comment>
<gene>
    <name evidence="9" type="ORF">KP79_PYT21602</name>
</gene>
<comment type="similarity">
    <text evidence="1">Belongs to the TRAFAC class translation factor GTPase superfamily. Classic translation factor GTPase family. EF-Tu/EF-1A subfamily.</text>
</comment>
<evidence type="ECO:0000256" key="2">
    <source>
        <dbReference type="ARBA" id="ARBA00022741"/>
    </source>
</evidence>
<dbReference type="AlphaFoldDB" id="A0A210Q345"/>
<feature type="domain" description="GTP-eEF1A C-terminal" evidence="8">
    <location>
        <begin position="151"/>
        <end position="248"/>
    </location>
</feature>
<evidence type="ECO:0000259" key="7">
    <source>
        <dbReference type="Pfam" id="PF03144"/>
    </source>
</evidence>
<dbReference type="InterPro" id="IPR009001">
    <property type="entry name" value="Transl_elong_EF1A/Init_IF2_C"/>
</dbReference>
<dbReference type="Pfam" id="PF00009">
    <property type="entry name" value="GTP_EFTU"/>
    <property type="match status" value="1"/>
</dbReference>
<dbReference type="Pfam" id="PF22594">
    <property type="entry name" value="GTP-eEF1A_C"/>
    <property type="match status" value="1"/>
</dbReference>
<dbReference type="InterPro" id="IPR009000">
    <property type="entry name" value="Transl_B-barrel_sf"/>
</dbReference>
<feature type="domain" description="Tr-type G" evidence="6">
    <location>
        <begin position="19"/>
        <end position="59"/>
    </location>
</feature>
<dbReference type="InterPro" id="IPR000795">
    <property type="entry name" value="T_Tr_GTP-bd_dom"/>
</dbReference>
<dbReference type="InterPro" id="IPR004161">
    <property type="entry name" value="EFTu-like_2"/>
</dbReference>
<proteinExistence type="inferred from homology"/>
<dbReference type="SUPFAM" id="SSF52540">
    <property type="entry name" value="P-loop containing nucleoside triphosphate hydrolases"/>
    <property type="match status" value="1"/>
</dbReference>
<dbReference type="GO" id="GO:0003924">
    <property type="term" value="F:GTPase activity"/>
    <property type="evidence" value="ECO:0007669"/>
    <property type="project" value="InterPro"/>
</dbReference>
<dbReference type="EMBL" id="NEDP02005167">
    <property type="protein sequence ID" value="OWF43089.1"/>
    <property type="molecule type" value="Genomic_DNA"/>
</dbReference>
<dbReference type="Pfam" id="PF03144">
    <property type="entry name" value="GTP_EFTU_D2"/>
    <property type="match status" value="1"/>
</dbReference>
<organism evidence="9 10">
    <name type="scientific">Mizuhopecten yessoensis</name>
    <name type="common">Japanese scallop</name>
    <name type="synonym">Patinopecten yessoensis</name>
    <dbReference type="NCBI Taxonomy" id="6573"/>
    <lineage>
        <taxon>Eukaryota</taxon>
        <taxon>Metazoa</taxon>
        <taxon>Spiralia</taxon>
        <taxon>Lophotrochozoa</taxon>
        <taxon>Mollusca</taxon>
        <taxon>Bivalvia</taxon>
        <taxon>Autobranchia</taxon>
        <taxon>Pteriomorphia</taxon>
        <taxon>Pectinida</taxon>
        <taxon>Pectinoidea</taxon>
        <taxon>Pectinidae</taxon>
        <taxon>Mizuhopecten</taxon>
    </lineage>
</organism>
<evidence type="ECO:0000256" key="5">
    <source>
        <dbReference type="ARBA" id="ARBA00023134"/>
    </source>
</evidence>
<dbReference type="GO" id="GO:0005525">
    <property type="term" value="F:GTP binding"/>
    <property type="evidence" value="ECO:0007669"/>
    <property type="project" value="UniProtKB-KW"/>
</dbReference>
<reference evidence="9 10" key="1">
    <citation type="journal article" date="2017" name="Nat. Ecol. Evol.">
        <title>Scallop genome provides insights into evolution of bilaterian karyotype and development.</title>
        <authorList>
            <person name="Wang S."/>
            <person name="Zhang J."/>
            <person name="Jiao W."/>
            <person name="Li J."/>
            <person name="Xun X."/>
            <person name="Sun Y."/>
            <person name="Guo X."/>
            <person name="Huan P."/>
            <person name="Dong B."/>
            <person name="Zhang L."/>
            <person name="Hu X."/>
            <person name="Sun X."/>
            <person name="Wang J."/>
            <person name="Zhao C."/>
            <person name="Wang Y."/>
            <person name="Wang D."/>
            <person name="Huang X."/>
            <person name="Wang R."/>
            <person name="Lv J."/>
            <person name="Li Y."/>
            <person name="Zhang Z."/>
            <person name="Liu B."/>
            <person name="Lu W."/>
            <person name="Hui Y."/>
            <person name="Liang J."/>
            <person name="Zhou Z."/>
            <person name="Hou R."/>
            <person name="Li X."/>
            <person name="Liu Y."/>
            <person name="Li H."/>
            <person name="Ning X."/>
            <person name="Lin Y."/>
            <person name="Zhao L."/>
            <person name="Xing Q."/>
            <person name="Dou J."/>
            <person name="Li Y."/>
            <person name="Mao J."/>
            <person name="Guo H."/>
            <person name="Dou H."/>
            <person name="Li T."/>
            <person name="Mu C."/>
            <person name="Jiang W."/>
            <person name="Fu Q."/>
            <person name="Fu X."/>
            <person name="Miao Y."/>
            <person name="Liu J."/>
            <person name="Yu Q."/>
            <person name="Li R."/>
            <person name="Liao H."/>
            <person name="Li X."/>
            <person name="Kong Y."/>
            <person name="Jiang Z."/>
            <person name="Chourrout D."/>
            <person name="Li R."/>
            <person name="Bao Z."/>
        </authorList>
    </citation>
    <scope>NUCLEOTIDE SEQUENCE [LARGE SCALE GENOMIC DNA]</scope>
    <source>
        <strain evidence="9 10">PY_sf001</strain>
    </source>
</reference>
<keyword evidence="10" id="KW-1185">Reference proteome</keyword>
<dbReference type="STRING" id="6573.A0A210Q345"/>
<evidence type="ECO:0000313" key="10">
    <source>
        <dbReference type="Proteomes" id="UP000242188"/>
    </source>
</evidence>
<dbReference type="FunFam" id="2.40.30.10:FF:000005">
    <property type="entry name" value="Elongation factor 1-alpha"/>
    <property type="match status" value="1"/>
</dbReference>